<keyword evidence="3" id="KW-0804">Transcription</keyword>
<dbReference type="SUPFAM" id="SSF100950">
    <property type="entry name" value="NagB/RpiA/CoA transferase-like"/>
    <property type="match status" value="1"/>
</dbReference>
<comment type="caution">
    <text evidence="5">The sequence shown here is derived from an EMBL/GenBank/DDBJ whole genome shotgun (WGS) entry which is preliminary data.</text>
</comment>
<accession>A0A0P6XUG0</accession>
<dbReference type="InterPro" id="IPR018356">
    <property type="entry name" value="Tscrpt_reg_HTH_DeoR_CS"/>
</dbReference>
<dbReference type="PROSITE" id="PS51000">
    <property type="entry name" value="HTH_DEOR_2"/>
    <property type="match status" value="1"/>
</dbReference>
<dbReference type="Pfam" id="PF08220">
    <property type="entry name" value="HTH_DeoR"/>
    <property type="match status" value="1"/>
</dbReference>
<dbReference type="SUPFAM" id="SSF46785">
    <property type="entry name" value="Winged helix' DNA-binding domain"/>
    <property type="match status" value="1"/>
</dbReference>
<proteinExistence type="predicted"/>
<dbReference type="Gene3D" id="3.40.50.1360">
    <property type="match status" value="1"/>
</dbReference>
<dbReference type="GO" id="GO:0003677">
    <property type="term" value="F:DNA binding"/>
    <property type="evidence" value="ECO:0007669"/>
    <property type="project" value="UniProtKB-KW"/>
</dbReference>
<sequence>MSFERKKRISAITHLLQQKNEISVKEISEMMHVSEMTIRRDLDTLEEQGVVNRTHGGAVLLDPNTSVRYPYILGEQITKNTREKNLIGIKAASLVRPHETIFLDSGTTTPFVAKNLNPDLPITALCYTFTNAMELYPRANTNLILLGGLFHRDSNIFHSVENYGLIRNTRADKAFISTGGFDPEMGLTTFFDYEAAIKREMIRSARHIILVADSTKFGKISVTHFAELDDVDTIITDDGISKEYREILVDRGIELIIANQDNNQYTS</sequence>
<evidence type="ECO:0000259" key="4">
    <source>
        <dbReference type="PROSITE" id="PS51000"/>
    </source>
</evidence>
<evidence type="ECO:0000256" key="2">
    <source>
        <dbReference type="ARBA" id="ARBA00023125"/>
    </source>
</evidence>
<dbReference type="InterPro" id="IPR037171">
    <property type="entry name" value="NagB/RpiA_transferase-like"/>
</dbReference>
<reference evidence="5 6" key="1">
    <citation type="submission" date="2015-07" db="EMBL/GenBank/DDBJ databases">
        <title>Genome sequence of Ornatilinea apprima DSM 23815.</title>
        <authorList>
            <person name="Hemp J."/>
            <person name="Ward L.M."/>
            <person name="Pace L.A."/>
            <person name="Fischer W.W."/>
        </authorList>
    </citation>
    <scope>NUCLEOTIDE SEQUENCE [LARGE SCALE GENOMIC DNA]</scope>
    <source>
        <strain evidence="5 6">P3M-1</strain>
    </source>
</reference>
<keyword evidence="6" id="KW-1185">Reference proteome</keyword>
<dbReference type="STRING" id="1134406.ADN00_06005"/>
<evidence type="ECO:0000313" key="5">
    <source>
        <dbReference type="EMBL" id="KPL78784.1"/>
    </source>
</evidence>
<name>A0A0P6XUG0_9CHLR</name>
<dbReference type="PROSITE" id="PS00894">
    <property type="entry name" value="HTH_DEOR_1"/>
    <property type="match status" value="1"/>
</dbReference>
<dbReference type="EMBL" id="LGCL01000016">
    <property type="protein sequence ID" value="KPL78784.1"/>
    <property type="molecule type" value="Genomic_DNA"/>
</dbReference>
<dbReference type="InterPro" id="IPR014036">
    <property type="entry name" value="DeoR-like_C"/>
</dbReference>
<gene>
    <name evidence="5" type="ORF">ADN00_06005</name>
</gene>
<dbReference type="RefSeq" id="WP_075062063.1">
    <property type="nucleotide sequence ID" value="NZ_LGCL01000016.1"/>
</dbReference>
<evidence type="ECO:0000313" key="6">
    <source>
        <dbReference type="Proteomes" id="UP000050417"/>
    </source>
</evidence>
<dbReference type="PANTHER" id="PTHR30363">
    <property type="entry name" value="HTH-TYPE TRANSCRIPTIONAL REGULATOR SRLR-RELATED"/>
    <property type="match status" value="1"/>
</dbReference>
<dbReference type="Gene3D" id="1.10.10.10">
    <property type="entry name" value="Winged helix-like DNA-binding domain superfamily/Winged helix DNA-binding domain"/>
    <property type="match status" value="1"/>
</dbReference>
<keyword evidence="1" id="KW-0805">Transcription regulation</keyword>
<keyword evidence="2" id="KW-0238">DNA-binding</keyword>
<dbReference type="SMART" id="SM01134">
    <property type="entry name" value="DeoRC"/>
    <property type="match status" value="1"/>
</dbReference>
<dbReference type="OrthoDB" id="9797223at2"/>
<organism evidence="5 6">
    <name type="scientific">Ornatilinea apprima</name>
    <dbReference type="NCBI Taxonomy" id="1134406"/>
    <lineage>
        <taxon>Bacteria</taxon>
        <taxon>Bacillati</taxon>
        <taxon>Chloroflexota</taxon>
        <taxon>Anaerolineae</taxon>
        <taxon>Anaerolineales</taxon>
        <taxon>Anaerolineaceae</taxon>
        <taxon>Ornatilinea</taxon>
    </lineage>
</organism>
<dbReference type="GO" id="GO:0003700">
    <property type="term" value="F:DNA-binding transcription factor activity"/>
    <property type="evidence" value="ECO:0007669"/>
    <property type="project" value="InterPro"/>
</dbReference>
<dbReference type="PRINTS" id="PR00037">
    <property type="entry name" value="HTHLACR"/>
</dbReference>
<dbReference type="Proteomes" id="UP000050417">
    <property type="component" value="Unassembled WGS sequence"/>
</dbReference>
<dbReference type="AlphaFoldDB" id="A0A0P6XUG0"/>
<dbReference type="InterPro" id="IPR036388">
    <property type="entry name" value="WH-like_DNA-bd_sf"/>
</dbReference>
<dbReference type="InterPro" id="IPR036390">
    <property type="entry name" value="WH_DNA-bd_sf"/>
</dbReference>
<dbReference type="InterPro" id="IPR001034">
    <property type="entry name" value="DeoR_HTH"/>
</dbReference>
<dbReference type="InterPro" id="IPR050313">
    <property type="entry name" value="Carb_Metab_HTH_regulators"/>
</dbReference>
<evidence type="ECO:0000256" key="3">
    <source>
        <dbReference type="ARBA" id="ARBA00023163"/>
    </source>
</evidence>
<dbReference type="PANTHER" id="PTHR30363:SF8">
    <property type="entry name" value="DEOXYRIBOSE OPERON REPRESSOR"/>
    <property type="match status" value="1"/>
</dbReference>
<protein>
    <recommendedName>
        <fullName evidence="4">HTH deoR-type domain-containing protein</fullName>
    </recommendedName>
</protein>
<dbReference type="Pfam" id="PF00455">
    <property type="entry name" value="DeoRC"/>
    <property type="match status" value="1"/>
</dbReference>
<feature type="domain" description="HTH deoR-type" evidence="4">
    <location>
        <begin position="5"/>
        <end position="60"/>
    </location>
</feature>
<dbReference type="SMART" id="SM00420">
    <property type="entry name" value="HTH_DEOR"/>
    <property type="match status" value="1"/>
</dbReference>
<evidence type="ECO:0000256" key="1">
    <source>
        <dbReference type="ARBA" id="ARBA00023015"/>
    </source>
</evidence>